<dbReference type="EMBL" id="JAWWNJ010000079">
    <property type="protein sequence ID" value="KAK7002485.1"/>
    <property type="molecule type" value="Genomic_DNA"/>
</dbReference>
<evidence type="ECO:0000313" key="1">
    <source>
        <dbReference type="EMBL" id="KAK7002485.1"/>
    </source>
</evidence>
<proteinExistence type="predicted"/>
<evidence type="ECO:0000313" key="2">
    <source>
        <dbReference type="Proteomes" id="UP001362999"/>
    </source>
</evidence>
<sequence>MHPVRLDCDSAARFSYEHETTTMVGMPKPKLGRDTGAVTVSRSMMVSEDSSSSVSARMDVMSSKGFAQALRRTAAMMSAMEAALTLPTDQVSREPSGLQRADQERTIHSEQIDHRACGLNGRVPLLKIHGRELDVEIKEMGWSSGGKVYDTVIRSWKRFQRTFRTRGAKPVWAGAYASVTKAGTTDGAIDAIGAAADVTEPKPAGIADGAIGCGGQGSGGHCWMSVGLLGTAEAPHDESLKLQECLGVILTWIQKN</sequence>
<keyword evidence="2" id="KW-1185">Reference proteome</keyword>
<dbReference type="Proteomes" id="UP001362999">
    <property type="component" value="Unassembled WGS sequence"/>
</dbReference>
<organism evidence="1 2">
    <name type="scientific">Favolaschia claudopus</name>
    <dbReference type="NCBI Taxonomy" id="2862362"/>
    <lineage>
        <taxon>Eukaryota</taxon>
        <taxon>Fungi</taxon>
        <taxon>Dikarya</taxon>
        <taxon>Basidiomycota</taxon>
        <taxon>Agaricomycotina</taxon>
        <taxon>Agaricomycetes</taxon>
        <taxon>Agaricomycetidae</taxon>
        <taxon>Agaricales</taxon>
        <taxon>Marasmiineae</taxon>
        <taxon>Mycenaceae</taxon>
        <taxon>Favolaschia</taxon>
    </lineage>
</organism>
<accession>A0AAW0A887</accession>
<comment type="caution">
    <text evidence="1">The sequence shown here is derived from an EMBL/GenBank/DDBJ whole genome shotgun (WGS) entry which is preliminary data.</text>
</comment>
<dbReference type="AlphaFoldDB" id="A0AAW0A887"/>
<name>A0AAW0A887_9AGAR</name>
<gene>
    <name evidence="1" type="ORF">R3P38DRAFT_2794974</name>
</gene>
<protein>
    <submittedName>
        <fullName evidence="1">Uncharacterized protein</fullName>
    </submittedName>
</protein>
<reference evidence="1 2" key="1">
    <citation type="journal article" date="2024" name="J Genomics">
        <title>Draft genome sequencing and assembly of Favolaschia claudopus CIRM-BRFM 2984 isolated from oak limbs.</title>
        <authorList>
            <person name="Navarro D."/>
            <person name="Drula E."/>
            <person name="Chaduli D."/>
            <person name="Cazenave R."/>
            <person name="Ahrendt S."/>
            <person name="Wang J."/>
            <person name="Lipzen A."/>
            <person name="Daum C."/>
            <person name="Barry K."/>
            <person name="Grigoriev I.V."/>
            <person name="Favel A."/>
            <person name="Rosso M.N."/>
            <person name="Martin F."/>
        </authorList>
    </citation>
    <scope>NUCLEOTIDE SEQUENCE [LARGE SCALE GENOMIC DNA]</scope>
    <source>
        <strain evidence="1 2">CIRM-BRFM 2984</strain>
    </source>
</reference>